<organism evidence="1 2">
    <name type="scientific">Salinisphaera hydrothermalis (strain C41B8)</name>
    <dbReference type="NCBI Taxonomy" id="1304275"/>
    <lineage>
        <taxon>Bacteria</taxon>
        <taxon>Pseudomonadati</taxon>
        <taxon>Pseudomonadota</taxon>
        <taxon>Gammaproteobacteria</taxon>
        <taxon>Salinisphaerales</taxon>
        <taxon>Salinisphaeraceae</taxon>
        <taxon>Salinisphaera</taxon>
    </lineage>
</organism>
<evidence type="ECO:0000313" key="2">
    <source>
        <dbReference type="Proteomes" id="UP000028302"/>
    </source>
</evidence>
<protein>
    <submittedName>
        <fullName evidence="1">Uncharacterized protein</fullName>
    </submittedName>
</protein>
<dbReference type="Proteomes" id="UP000028302">
    <property type="component" value="Unassembled WGS sequence"/>
</dbReference>
<keyword evidence="2" id="KW-1185">Reference proteome</keyword>
<name>A0A084INK9_SALHC</name>
<dbReference type="STRING" id="1304275.C41B8_05308"/>
<evidence type="ECO:0000313" key="1">
    <source>
        <dbReference type="EMBL" id="KEZ78293.1"/>
    </source>
</evidence>
<proteinExistence type="predicted"/>
<accession>A0A084INK9</accession>
<reference evidence="1 2" key="1">
    <citation type="submission" date="2013-03" db="EMBL/GenBank/DDBJ databases">
        <title>Salinisphaera hydrothermalis C41B8 Genome Sequencing.</title>
        <authorList>
            <person name="Li C."/>
            <person name="Lai Q."/>
            <person name="Shao Z."/>
        </authorList>
    </citation>
    <scope>NUCLEOTIDE SEQUENCE [LARGE SCALE GENOMIC DNA]</scope>
    <source>
        <strain evidence="1 2">C41B8</strain>
    </source>
</reference>
<gene>
    <name evidence="1" type="ORF">C41B8_05308</name>
</gene>
<dbReference type="EMBL" id="APNK01000005">
    <property type="protein sequence ID" value="KEZ78293.1"/>
    <property type="molecule type" value="Genomic_DNA"/>
</dbReference>
<comment type="caution">
    <text evidence="1">The sequence shown here is derived from an EMBL/GenBank/DDBJ whole genome shotgun (WGS) entry which is preliminary data.</text>
</comment>
<dbReference type="AlphaFoldDB" id="A0A084INK9"/>
<sequence>MRTHGRCRDVGARVRESYTGLAHGRFVGMGIDVGDSHNGPTVSHADIAKIRFTCVGRAAEDVSFAEGIAECLALLNLDH</sequence>